<comment type="caution">
    <text evidence="2">The sequence shown here is derived from an EMBL/GenBank/DDBJ whole genome shotgun (WGS) entry which is preliminary data.</text>
</comment>
<dbReference type="Pfam" id="PF05685">
    <property type="entry name" value="Uma2"/>
    <property type="match status" value="1"/>
</dbReference>
<protein>
    <submittedName>
        <fullName evidence="2">Uma2 family endonuclease</fullName>
    </submittedName>
</protein>
<keyword evidence="2" id="KW-0255">Endonuclease</keyword>
<evidence type="ECO:0000259" key="1">
    <source>
        <dbReference type="Pfam" id="PF05685"/>
    </source>
</evidence>
<dbReference type="GO" id="GO:0004519">
    <property type="term" value="F:endonuclease activity"/>
    <property type="evidence" value="ECO:0007669"/>
    <property type="project" value="UniProtKB-KW"/>
</dbReference>
<name>A0A366LKB7_9ACTN</name>
<dbReference type="InterPro" id="IPR011335">
    <property type="entry name" value="Restrct_endonuc-II-like"/>
</dbReference>
<dbReference type="Proteomes" id="UP000253303">
    <property type="component" value="Unassembled WGS sequence"/>
</dbReference>
<accession>A0A366LKB7</accession>
<dbReference type="EMBL" id="QMEY01000034">
    <property type="protein sequence ID" value="RBQ14341.1"/>
    <property type="molecule type" value="Genomic_DNA"/>
</dbReference>
<sequence>MATPSWYESLPQVMSEAEYNALSEEIARSIEVVHGHVIKCESPAPGHNRIARRLATQLEDARPPTGPCLSVETDIDVVLWRVPKFTFRRPDVVIYKCLDEPRQKPHASQTLAVVEVSSPATAREDLTDKRSQYAAAGIPLYLMVLLDEKLEITEVWEFHLDAVAMEYRQHRIHRTVLELELPIMVSIPLAALTAP</sequence>
<keyword evidence="2" id="KW-0378">Hydrolase</keyword>
<dbReference type="Gene3D" id="3.90.1570.10">
    <property type="entry name" value="tt1808, chain A"/>
    <property type="match status" value="1"/>
</dbReference>
<feature type="domain" description="Putative restriction endonuclease" evidence="1">
    <location>
        <begin position="18"/>
        <end position="181"/>
    </location>
</feature>
<proteinExistence type="predicted"/>
<organism evidence="2 3">
    <name type="scientific">Spongiactinospora rosea</name>
    <dbReference type="NCBI Taxonomy" id="2248750"/>
    <lineage>
        <taxon>Bacteria</taxon>
        <taxon>Bacillati</taxon>
        <taxon>Actinomycetota</taxon>
        <taxon>Actinomycetes</taxon>
        <taxon>Streptosporangiales</taxon>
        <taxon>Streptosporangiaceae</taxon>
        <taxon>Spongiactinospora</taxon>
    </lineage>
</organism>
<dbReference type="AlphaFoldDB" id="A0A366LKB7"/>
<reference evidence="2 3" key="1">
    <citation type="submission" date="2018-06" db="EMBL/GenBank/DDBJ databases">
        <title>Sphaerisporangium craniellae sp. nov., isolated from a marine sponge in the South China Sea.</title>
        <authorList>
            <person name="Li L."/>
        </authorList>
    </citation>
    <scope>NUCLEOTIDE SEQUENCE [LARGE SCALE GENOMIC DNA]</scope>
    <source>
        <strain evidence="2 3">LHW63015</strain>
    </source>
</reference>
<dbReference type="InterPro" id="IPR012296">
    <property type="entry name" value="Nuclease_put_TT1808"/>
</dbReference>
<dbReference type="InterPro" id="IPR008538">
    <property type="entry name" value="Uma2"/>
</dbReference>
<evidence type="ECO:0000313" key="3">
    <source>
        <dbReference type="Proteomes" id="UP000253303"/>
    </source>
</evidence>
<keyword evidence="3" id="KW-1185">Reference proteome</keyword>
<keyword evidence="2" id="KW-0540">Nuclease</keyword>
<dbReference type="SUPFAM" id="SSF52980">
    <property type="entry name" value="Restriction endonuclease-like"/>
    <property type="match status" value="1"/>
</dbReference>
<evidence type="ECO:0000313" key="2">
    <source>
        <dbReference type="EMBL" id="RBQ14341.1"/>
    </source>
</evidence>
<gene>
    <name evidence="2" type="ORF">DP939_41000</name>
</gene>
<dbReference type="CDD" id="cd06260">
    <property type="entry name" value="DUF820-like"/>
    <property type="match status" value="1"/>
</dbReference>
<dbReference type="PANTHER" id="PTHR35400:SF3">
    <property type="entry name" value="SLL1072 PROTEIN"/>
    <property type="match status" value="1"/>
</dbReference>
<dbReference type="PANTHER" id="PTHR35400">
    <property type="entry name" value="SLR1083 PROTEIN"/>
    <property type="match status" value="1"/>
</dbReference>